<dbReference type="EMBL" id="LT599584">
    <property type="protein sequence ID" value="SBW84729.1"/>
    <property type="molecule type" value="Genomic_DNA"/>
</dbReference>
<evidence type="ECO:0000259" key="1">
    <source>
        <dbReference type="Pfam" id="PF11726"/>
    </source>
</evidence>
<sequence length="251" mass="29357">MKLNQREVMTMLNVTDTIQRYPLRHPANPNLRLHYGDTFEGFPIQSKVGPFIREYLSDLKRTIDLALAEYPRVLAFRVDLHLPQGVLLPDYAYTNQVISRFFESFTKKIQYHQERVAERSYSRGCKVRYVWSREIGQAGRQHYHLLILLNRDAYYTLGLLCSERVNMISRIAESWASALGLLMSEVDGLVHIPENPTYRIDRHPRMRKVAWSEHKVLVDELPDLFYRASYLCKKATKSYGDRQRGFGASRG</sequence>
<dbReference type="InterPro" id="IPR057271">
    <property type="entry name" value="YagK_YfjJ_C"/>
</dbReference>
<protein>
    <submittedName>
        <fullName evidence="2">Transposase</fullName>
    </submittedName>
</protein>
<reference evidence="3" key="1">
    <citation type="submission" date="2016-07" db="EMBL/GenBank/DDBJ databases">
        <authorList>
            <person name="Florea S."/>
            <person name="Webb J.S."/>
            <person name="Jaromczyk J."/>
            <person name="Schardl C.L."/>
        </authorList>
    </citation>
    <scope>NUCLEOTIDE SEQUENCE [LARGE SCALE GENOMIC DNA]</scope>
    <source>
        <strain evidence="3">1YdBTEX2</strain>
    </source>
</reference>
<proteinExistence type="predicted"/>
<name>A0A1D3K8P1_PSEVE</name>
<feature type="domain" description="YagK/YfjJ C-terminal" evidence="1">
    <location>
        <begin position="67"/>
        <end position="249"/>
    </location>
</feature>
<dbReference type="Pfam" id="PF11726">
    <property type="entry name" value="YagK_YfjJ_C"/>
    <property type="match status" value="1"/>
</dbReference>
<evidence type="ECO:0000313" key="2">
    <source>
        <dbReference type="EMBL" id="SBW84729.1"/>
    </source>
</evidence>
<dbReference type="AlphaFoldDB" id="A0A1D3K8P1"/>
<accession>A0A1D3K8P1</accession>
<dbReference type="Proteomes" id="UP000245431">
    <property type="component" value="Chromosome PVE_r2"/>
</dbReference>
<organism evidence="2 3">
    <name type="scientific">Pseudomonas veronii 1YdBTEX2</name>
    <dbReference type="NCBI Taxonomy" id="1295141"/>
    <lineage>
        <taxon>Bacteria</taxon>
        <taxon>Pseudomonadati</taxon>
        <taxon>Pseudomonadota</taxon>
        <taxon>Gammaproteobacteria</taxon>
        <taxon>Pseudomonadales</taxon>
        <taxon>Pseudomonadaceae</taxon>
        <taxon>Pseudomonas</taxon>
    </lineage>
</organism>
<evidence type="ECO:0000313" key="3">
    <source>
        <dbReference type="Proteomes" id="UP000245431"/>
    </source>
</evidence>
<gene>
    <name evidence="2" type="ORF">PVE_R2G0703</name>
</gene>